<dbReference type="PANTHER" id="PTHR10408">
    <property type="entry name" value="STEROL O-ACYLTRANSFERASE"/>
    <property type="match status" value="1"/>
</dbReference>
<gene>
    <name evidence="11" type="ORF">BSTOLATCC_MIC60948</name>
</gene>
<evidence type="ECO:0000256" key="3">
    <source>
        <dbReference type="ARBA" id="ARBA00022679"/>
    </source>
</evidence>
<reference evidence="11" key="1">
    <citation type="submission" date="2021-09" db="EMBL/GenBank/DDBJ databases">
        <authorList>
            <consortium name="AG Swart"/>
            <person name="Singh M."/>
            <person name="Singh A."/>
            <person name="Seah K."/>
            <person name="Emmerich C."/>
        </authorList>
    </citation>
    <scope>NUCLEOTIDE SEQUENCE</scope>
    <source>
        <strain evidence="11">ATCC30299</strain>
    </source>
</reference>
<sequence length="399" mass="47039">MSDKDTKDLGYTMVRPSFFDLADPNAGIYKCELKGLYILLVLISTFYIGISAVQRFSSVGYFWEDALFWAMAKDWLIVALAYPFLFAYSFMAYFLQILIIKGLSYNLSVVFQHLSQGFMFLVVSYIIVTWDCGFSQTMYMTILCFCFFMKMHSYTMVNRDLRENQDKSENKYPKNITIANYANYLLTPVLIYQLSYPRIPKFRPEYFFKKLILLFFQLFSMYVITSDHIMPALARGKSIQFLDLYCRLILPTLIVYLLIFFVAFEQILNLLAEISRFGDREFYQDWWNSLSQSDFARKWNRPIHLFLYKHVYLELRTRYGFKNMASSLFTLLFSSLCHEMIAALICKKIRFYLLGIMWLQFPLIFLVKTVKNDLFGLYLFLIGIIAGPPLILTLYAVSI</sequence>
<keyword evidence="3" id="KW-0808">Transferase</keyword>
<dbReference type="InterPro" id="IPR014371">
    <property type="entry name" value="Oat_ACAT_DAG_ARE"/>
</dbReference>
<feature type="transmembrane region" description="Helical" evidence="10">
    <location>
        <begin position="75"/>
        <end position="95"/>
    </location>
</feature>
<evidence type="ECO:0000256" key="7">
    <source>
        <dbReference type="ARBA" id="ARBA00023136"/>
    </source>
</evidence>
<comment type="caution">
    <text evidence="11">The sequence shown here is derived from an EMBL/GenBank/DDBJ whole genome shotgun (WGS) entry which is preliminary data.</text>
</comment>
<keyword evidence="4 10" id="KW-0812">Transmembrane</keyword>
<evidence type="ECO:0000256" key="8">
    <source>
        <dbReference type="ARBA" id="ARBA00023315"/>
    </source>
</evidence>
<feature type="transmembrane region" description="Helical" evidence="10">
    <location>
        <begin position="324"/>
        <end position="344"/>
    </location>
</feature>
<evidence type="ECO:0000256" key="1">
    <source>
        <dbReference type="ARBA" id="ARBA00004477"/>
    </source>
</evidence>
<evidence type="ECO:0008006" key="13">
    <source>
        <dbReference type="Google" id="ProtNLM"/>
    </source>
</evidence>
<feature type="transmembrane region" description="Helical" evidence="10">
    <location>
        <begin position="139"/>
        <end position="157"/>
    </location>
</feature>
<evidence type="ECO:0000256" key="5">
    <source>
        <dbReference type="ARBA" id="ARBA00022824"/>
    </source>
</evidence>
<name>A0AAU9K8P9_9CILI</name>
<dbReference type="InterPro" id="IPR004299">
    <property type="entry name" value="MBOAT_fam"/>
</dbReference>
<keyword evidence="7 10" id="KW-0472">Membrane</keyword>
<dbReference type="GO" id="GO:0005789">
    <property type="term" value="C:endoplasmic reticulum membrane"/>
    <property type="evidence" value="ECO:0007669"/>
    <property type="project" value="UniProtKB-SubCell"/>
</dbReference>
<dbReference type="AlphaFoldDB" id="A0AAU9K8P9"/>
<feature type="transmembrane region" description="Helical" evidence="10">
    <location>
        <begin position="107"/>
        <end position="127"/>
    </location>
</feature>
<protein>
    <recommendedName>
        <fullName evidence="13">O-acyltransferase</fullName>
    </recommendedName>
</protein>
<keyword evidence="12" id="KW-1185">Reference proteome</keyword>
<evidence type="ECO:0000256" key="10">
    <source>
        <dbReference type="SAM" id="Phobius"/>
    </source>
</evidence>
<feature type="transmembrane region" description="Helical" evidence="10">
    <location>
        <begin position="207"/>
        <end position="224"/>
    </location>
</feature>
<accession>A0AAU9K8P9</accession>
<dbReference type="PIRSF" id="PIRSF000439">
    <property type="entry name" value="Oat_ACAT_DAG_ARE"/>
    <property type="match status" value="1"/>
</dbReference>
<feature type="active site" evidence="9">
    <location>
        <position position="338"/>
    </location>
</feature>
<dbReference type="Proteomes" id="UP001162131">
    <property type="component" value="Unassembled WGS sequence"/>
</dbReference>
<evidence type="ECO:0000256" key="2">
    <source>
        <dbReference type="ARBA" id="ARBA00009010"/>
    </source>
</evidence>
<evidence type="ECO:0000256" key="6">
    <source>
        <dbReference type="ARBA" id="ARBA00022989"/>
    </source>
</evidence>
<evidence type="ECO:0000256" key="9">
    <source>
        <dbReference type="PIRSR" id="PIRSR000439-1"/>
    </source>
</evidence>
<evidence type="ECO:0000313" key="12">
    <source>
        <dbReference type="Proteomes" id="UP001162131"/>
    </source>
</evidence>
<organism evidence="11 12">
    <name type="scientific">Blepharisma stoltei</name>
    <dbReference type="NCBI Taxonomy" id="1481888"/>
    <lineage>
        <taxon>Eukaryota</taxon>
        <taxon>Sar</taxon>
        <taxon>Alveolata</taxon>
        <taxon>Ciliophora</taxon>
        <taxon>Postciliodesmatophora</taxon>
        <taxon>Heterotrichea</taxon>
        <taxon>Heterotrichida</taxon>
        <taxon>Blepharismidae</taxon>
        <taxon>Blepharisma</taxon>
    </lineage>
</organism>
<feature type="transmembrane region" description="Helical" evidence="10">
    <location>
        <begin position="351"/>
        <end position="370"/>
    </location>
</feature>
<evidence type="ECO:0000256" key="4">
    <source>
        <dbReference type="ARBA" id="ARBA00022692"/>
    </source>
</evidence>
<feature type="transmembrane region" description="Helical" evidence="10">
    <location>
        <begin position="376"/>
        <end position="397"/>
    </location>
</feature>
<comment type="similarity">
    <text evidence="2">Belongs to the membrane-bound acyltransferase family. Sterol o-acyltransferase subfamily.</text>
</comment>
<dbReference type="GO" id="GO:0008374">
    <property type="term" value="F:O-acyltransferase activity"/>
    <property type="evidence" value="ECO:0007669"/>
    <property type="project" value="InterPro"/>
</dbReference>
<keyword evidence="8" id="KW-0012">Acyltransferase</keyword>
<feature type="transmembrane region" description="Helical" evidence="10">
    <location>
        <begin position="36"/>
        <end position="55"/>
    </location>
</feature>
<evidence type="ECO:0000313" key="11">
    <source>
        <dbReference type="EMBL" id="CAG9334329.1"/>
    </source>
</evidence>
<comment type="subcellular location">
    <subcellularLocation>
        <location evidence="1">Endoplasmic reticulum membrane</location>
        <topology evidence="1">Multi-pass membrane protein</topology>
    </subcellularLocation>
</comment>
<proteinExistence type="inferred from homology"/>
<feature type="transmembrane region" description="Helical" evidence="10">
    <location>
        <begin position="244"/>
        <end position="264"/>
    </location>
</feature>
<keyword evidence="5" id="KW-0256">Endoplasmic reticulum</keyword>
<dbReference type="EMBL" id="CAJZBQ010000058">
    <property type="protein sequence ID" value="CAG9334329.1"/>
    <property type="molecule type" value="Genomic_DNA"/>
</dbReference>
<dbReference type="PANTHER" id="PTHR10408:SF9">
    <property type="entry name" value="STEROL O-ACYLTRANSFERASE 2-RELATED"/>
    <property type="match status" value="1"/>
</dbReference>
<dbReference type="Pfam" id="PF03062">
    <property type="entry name" value="MBOAT"/>
    <property type="match status" value="1"/>
</dbReference>
<keyword evidence="6 10" id="KW-1133">Transmembrane helix</keyword>